<accession>A0A414BA81</accession>
<protein>
    <submittedName>
        <fullName evidence="5">NAD-dependent epimerase/dehydratase family protein</fullName>
    </submittedName>
    <submittedName>
        <fullName evidence="3">SDR family oxidoreductase</fullName>
    </submittedName>
</protein>
<evidence type="ECO:0000313" key="3">
    <source>
        <dbReference type="EMBL" id="MBT8727671.1"/>
    </source>
</evidence>
<dbReference type="InterPro" id="IPR036291">
    <property type="entry name" value="NAD(P)-bd_dom_sf"/>
</dbReference>
<evidence type="ECO:0000313" key="7">
    <source>
        <dbReference type="Proteomes" id="UP001196342"/>
    </source>
</evidence>
<comment type="similarity">
    <text evidence="1">Belongs to the NAD(P)-dependent epimerase/dehydratase family.</text>
</comment>
<sequence length="324" mass="36512">MAYKHLKFPQGSLFLVTGGAGFIGSNLCEAILNLGYKVRCLDDLSTGKQANVDMLLSNPDYEFIYGDIKNLDSCMVACKGVDYVLHQAAWGSVPRSIEMPLFYCGNNIQGTLNMLEAARQNKVKKFVYASSSSVYGDEPHLPKSEGKEGNLLSPYAVTKRCDEEWAKQYTRHYGLDTYGMRYFNVFGRRQDPHGAYAAVIPKFIKQLIDNERPIINGDGKQSRDFTYIENVIEANLKACLAPSEVAGDTFNIAYGGREYLIDIYYTLTKALDKEIEPIFSTERKGDIKHSNADISKAKLLLGYEPEYDFVRGLNEAIEWYKNNL</sequence>
<dbReference type="EMBL" id="JAFBJK010000004">
    <property type="protein sequence ID" value="MBT8727671.1"/>
    <property type="molecule type" value="Genomic_DNA"/>
</dbReference>
<dbReference type="PRINTS" id="PR01713">
    <property type="entry name" value="NUCEPIMERASE"/>
</dbReference>
<dbReference type="InterPro" id="IPR001509">
    <property type="entry name" value="Epimerase_deHydtase"/>
</dbReference>
<evidence type="ECO:0000313" key="5">
    <source>
        <dbReference type="EMBL" id="RHC70531.1"/>
    </source>
</evidence>
<dbReference type="PANTHER" id="PTHR43000">
    <property type="entry name" value="DTDP-D-GLUCOSE 4,6-DEHYDRATASE-RELATED"/>
    <property type="match status" value="1"/>
</dbReference>
<dbReference type="Gene3D" id="3.40.50.720">
    <property type="entry name" value="NAD(P)-binding Rossmann-like Domain"/>
    <property type="match status" value="1"/>
</dbReference>
<keyword evidence="7" id="KW-1185">Reference proteome</keyword>
<dbReference type="Gene3D" id="3.90.25.10">
    <property type="entry name" value="UDP-galactose 4-epimerase, domain 1"/>
    <property type="match status" value="1"/>
</dbReference>
<proteinExistence type="inferred from homology"/>
<evidence type="ECO:0000313" key="4">
    <source>
        <dbReference type="EMBL" id="MDU0245758.1"/>
    </source>
</evidence>
<dbReference type="EMBL" id="JAWDEU010000002">
    <property type="protein sequence ID" value="MDU0245758.1"/>
    <property type="molecule type" value="Genomic_DNA"/>
</dbReference>
<reference evidence="5 6" key="1">
    <citation type="submission" date="2018-08" db="EMBL/GenBank/DDBJ databases">
        <title>A genome reference for cultivated species of the human gut microbiota.</title>
        <authorList>
            <person name="Zou Y."/>
            <person name="Xue W."/>
            <person name="Luo G."/>
        </authorList>
    </citation>
    <scope>NUCLEOTIDE SEQUENCE [LARGE SCALE GENOMIC DNA]</scope>
    <source>
        <strain evidence="5 6">AM34-25</strain>
    </source>
</reference>
<evidence type="ECO:0000256" key="1">
    <source>
        <dbReference type="ARBA" id="ARBA00007637"/>
    </source>
</evidence>
<dbReference type="EMBL" id="QSIF01000073">
    <property type="protein sequence ID" value="RHC70531.1"/>
    <property type="molecule type" value="Genomic_DNA"/>
</dbReference>
<dbReference type="RefSeq" id="WP_117887382.1">
    <property type="nucleotide sequence ID" value="NZ_BAABXG010000001.1"/>
</dbReference>
<dbReference type="Proteomes" id="UP000284514">
    <property type="component" value="Unassembled WGS sequence"/>
</dbReference>
<dbReference type="SUPFAM" id="SSF51735">
    <property type="entry name" value="NAD(P)-binding Rossmann-fold domains"/>
    <property type="match status" value="1"/>
</dbReference>
<gene>
    <name evidence="5" type="ORF">DW831_20720</name>
    <name evidence="3" type="ORF">JQN06_16185</name>
    <name evidence="4" type="ORF">RVH16_13700</name>
</gene>
<name>A0A414BA81_BACUN</name>
<organism evidence="5 6">
    <name type="scientific">Bacteroides uniformis</name>
    <dbReference type="NCBI Taxonomy" id="820"/>
    <lineage>
        <taxon>Bacteria</taxon>
        <taxon>Pseudomonadati</taxon>
        <taxon>Bacteroidota</taxon>
        <taxon>Bacteroidia</taxon>
        <taxon>Bacteroidales</taxon>
        <taxon>Bacteroidaceae</taxon>
        <taxon>Bacteroides</taxon>
    </lineage>
</organism>
<evidence type="ECO:0000259" key="2">
    <source>
        <dbReference type="Pfam" id="PF01370"/>
    </source>
</evidence>
<evidence type="ECO:0000313" key="6">
    <source>
        <dbReference type="Proteomes" id="UP000284514"/>
    </source>
</evidence>
<dbReference type="CDD" id="cd05256">
    <property type="entry name" value="UDP_AE_SDR_e"/>
    <property type="match status" value="1"/>
</dbReference>
<dbReference type="AlphaFoldDB" id="A0A414BA81"/>
<dbReference type="Pfam" id="PF01370">
    <property type="entry name" value="Epimerase"/>
    <property type="match status" value="1"/>
</dbReference>
<dbReference type="Proteomes" id="UP001181247">
    <property type="component" value="Unassembled WGS sequence"/>
</dbReference>
<reference evidence="3 7" key="2">
    <citation type="submission" date="2020-12" db="EMBL/GenBank/DDBJ databases">
        <title>Microorganisms.</title>
        <authorList>
            <person name="Matos J."/>
            <person name="Faleiro L."/>
            <person name="Duarte I."/>
        </authorList>
    </citation>
    <scope>NUCLEOTIDE SEQUENCE [LARGE SCALE GENOMIC DNA]</scope>
    <source>
        <strain evidence="3 7">PtFD3Pch2</strain>
    </source>
</reference>
<dbReference type="Proteomes" id="UP001196342">
    <property type="component" value="Unassembled WGS sequence"/>
</dbReference>
<comment type="caution">
    <text evidence="5">The sequence shown here is derived from an EMBL/GenBank/DDBJ whole genome shotgun (WGS) entry which is preliminary data.</text>
</comment>
<reference evidence="4" key="3">
    <citation type="submission" date="2023-10" db="EMBL/GenBank/DDBJ databases">
        <title>Genome of Potential pathogenic bacteria in Crohn's disease.</title>
        <authorList>
            <person name="Rodriguez-Palacios A."/>
        </authorList>
    </citation>
    <scope>NUCLEOTIDE SEQUENCE</scope>
    <source>
        <strain evidence="4">CavFT-hAR50</strain>
    </source>
</reference>
<feature type="domain" description="NAD-dependent epimerase/dehydratase" evidence="2">
    <location>
        <begin position="15"/>
        <end position="253"/>
    </location>
</feature>